<dbReference type="HAMAP" id="MF_01845">
    <property type="entry name" value="UPF0597"/>
    <property type="match status" value="1"/>
</dbReference>
<organism evidence="3 4">
    <name type="scientific">Blautia stercoris</name>
    <dbReference type="NCBI Taxonomy" id="871664"/>
    <lineage>
        <taxon>Bacteria</taxon>
        <taxon>Bacillati</taxon>
        <taxon>Bacillota</taxon>
        <taxon>Clostridia</taxon>
        <taxon>Lachnospirales</taxon>
        <taxon>Lachnospiraceae</taxon>
        <taxon>Blautia</taxon>
    </lineage>
</organism>
<evidence type="ECO:0000256" key="1">
    <source>
        <dbReference type="HAMAP-Rule" id="MF_01845"/>
    </source>
</evidence>
<protein>
    <recommendedName>
        <fullName evidence="1">UPF0597 protein H8712_13365</fullName>
    </recommendedName>
</protein>
<dbReference type="PIRSF" id="PIRSF006054">
    <property type="entry name" value="UCP006054"/>
    <property type="match status" value="1"/>
</dbReference>
<evidence type="ECO:0000259" key="2">
    <source>
        <dbReference type="Pfam" id="PF03313"/>
    </source>
</evidence>
<dbReference type="EMBL" id="JACRTP010000006">
    <property type="protein sequence ID" value="MBC8629579.1"/>
    <property type="molecule type" value="Genomic_DNA"/>
</dbReference>
<dbReference type="Pfam" id="PF03313">
    <property type="entry name" value="SDH_alpha"/>
    <property type="match status" value="1"/>
</dbReference>
<keyword evidence="4" id="KW-1185">Reference proteome</keyword>
<comment type="caution">
    <text evidence="3">The sequence shown here is derived from an EMBL/GenBank/DDBJ whole genome shotgun (WGS) entry which is preliminary data.</text>
</comment>
<dbReference type="InterPro" id="IPR005130">
    <property type="entry name" value="Ser_deHydtase-like_asu"/>
</dbReference>
<reference evidence="3 4" key="1">
    <citation type="submission" date="2020-08" db="EMBL/GenBank/DDBJ databases">
        <title>Genome public.</title>
        <authorList>
            <person name="Liu C."/>
            <person name="Sun Q."/>
        </authorList>
    </citation>
    <scope>NUCLEOTIDE SEQUENCE [LARGE SCALE GENOMIC DNA]</scope>
    <source>
        <strain evidence="3 4">3_YM_SP_D4_24.mj</strain>
    </source>
</reference>
<accession>A0ABR7PDS5</accession>
<proteinExistence type="inferred from homology"/>
<sequence length="440" mass="47438">MNSNLQEKYLAILQEELVPAMGCTEPIALAYASAKAREILGCEPEYIVAKCSGNMIKNVRCVTIPNSGGMTGIETACILGAIAGHSENKMEVLEKVTEEQRAQTKKLLEQKRCEVEFLDSDIPLHFMVEVSAGADSAMVEIRYSHTNIAKIEKNGETIFIGDENEATGGGLTDRSVLTLENIKQFADEVPLNLVRPMIERQIRYNMDIAYEGISGDYGLGIGRVLRESYADGVVTRMKAYAAAASEARMSGCDMPVIINSGSGNQGIASSVPVIVYAREKNYRNDELYRALVFSGLLTTYQKMFIGKLSAFCGAVSASCASAAAITYLCGGSVAQIKATIDNTLANIPGIICDGAKISCAAKIASSIDAGMMAHYLAMNHKAYKAYTGIVKEDTEETISCVGYIGKVGMHQTDKEIIKMMLDTQTEQENGKTGANPEQGK</sequence>
<dbReference type="PANTHER" id="PTHR30501:SF2">
    <property type="entry name" value="UPF0597 PROTEIN YHAM"/>
    <property type="match status" value="1"/>
</dbReference>
<evidence type="ECO:0000313" key="3">
    <source>
        <dbReference type="EMBL" id="MBC8629579.1"/>
    </source>
</evidence>
<comment type="similarity">
    <text evidence="1">Belongs to the UPF0597 family.</text>
</comment>
<dbReference type="PANTHER" id="PTHR30501">
    <property type="entry name" value="UPF0597 PROTEIN YHAM"/>
    <property type="match status" value="1"/>
</dbReference>
<dbReference type="Proteomes" id="UP000661649">
    <property type="component" value="Unassembled WGS sequence"/>
</dbReference>
<name>A0ABR7PDS5_9FIRM</name>
<dbReference type="InterPro" id="IPR021144">
    <property type="entry name" value="UPF0597"/>
</dbReference>
<gene>
    <name evidence="3" type="ORF">H8712_13365</name>
</gene>
<evidence type="ECO:0000313" key="4">
    <source>
        <dbReference type="Proteomes" id="UP000661649"/>
    </source>
</evidence>
<feature type="domain" description="Serine dehydratase-like alpha subunit" evidence="2">
    <location>
        <begin position="87"/>
        <end position="417"/>
    </location>
</feature>
<dbReference type="RefSeq" id="WP_117457382.1">
    <property type="nucleotide sequence ID" value="NZ_DAWEED010000020.1"/>
</dbReference>